<organism evidence="1 2">
    <name type="scientific">Dothistroma septosporum (strain NZE10 / CBS 128990)</name>
    <name type="common">Red band needle blight fungus</name>
    <name type="synonym">Mycosphaerella pini</name>
    <dbReference type="NCBI Taxonomy" id="675120"/>
    <lineage>
        <taxon>Eukaryota</taxon>
        <taxon>Fungi</taxon>
        <taxon>Dikarya</taxon>
        <taxon>Ascomycota</taxon>
        <taxon>Pezizomycotina</taxon>
        <taxon>Dothideomycetes</taxon>
        <taxon>Dothideomycetidae</taxon>
        <taxon>Mycosphaerellales</taxon>
        <taxon>Mycosphaerellaceae</taxon>
        <taxon>Dothistroma</taxon>
    </lineage>
</organism>
<dbReference type="Gene3D" id="2.160.20.80">
    <property type="entry name" value="E3 ubiquitin-protein ligase SopA"/>
    <property type="match status" value="1"/>
</dbReference>
<protein>
    <recommendedName>
        <fullName evidence="3">Pentapeptide repeat-containing protein</fullName>
    </recommendedName>
</protein>
<dbReference type="AlphaFoldDB" id="N1PYB2"/>
<proteinExistence type="predicted"/>
<dbReference type="SUPFAM" id="SSF141571">
    <property type="entry name" value="Pentapeptide repeat-like"/>
    <property type="match status" value="1"/>
</dbReference>
<dbReference type="Pfam" id="PF00805">
    <property type="entry name" value="Pentapeptide"/>
    <property type="match status" value="1"/>
</dbReference>
<evidence type="ECO:0000313" key="2">
    <source>
        <dbReference type="Proteomes" id="UP000016933"/>
    </source>
</evidence>
<gene>
    <name evidence="1" type="ORF">DOTSEDRAFT_31669</name>
</gene>
<accession>N1PYB2</accession>
<evidence type="ECO:0000313" key="1">
    <source>
        <dbReference type="EMBL" id="EME47194.1"/>
    </source>
</evidence>
<evidence type="ECO:0008006" key="3">
    <source>
        <dbReference type="Google" id="ProtNLM"/>
    </source>
</evidence>
<name>N1PYB2_DOTSN</name>
<dbReference type="EMBL" id="KB446536">
    <property type="protein sequence ID" value="EME47194.1"/>
    <property type="molecule type" value="Genomic_DNA"/>
</dbReference>
<keyword evidence="2" id="KW-1185">Reference proteome</keyword>
<dbReference type="OrthoDB" id="3629854at2759"/>
<sequence length="175" mass="18820">MAQAIAKLKTLAAVFGLCEQCEIKLTGGSAGDGAGNADARRPLPQNGFPSCKSTIDGVQMEDCDLENVVIKNCRLTDVTFEKCRLRDVTFDGSELTGFTYLTNVRVKDTTLPGYVWSCQEVENACAGADALACMDGCSIAVSRHIGSSSKTRAQRMSQIGIEIDTFHRLSKSQIS</sequence>
<reference evidence="1 2" key="2">
    <citation type="journal article" date="2012" name="PLoS Pathog.">
        <title>Diverse lifestyles and strategies of plant pathogenesis encoded in the genomes of eighteen Dothideomycetes fungi.</title>
        <authorList>
            <person name="Ohm R.A."/>
            <person name="Feau N."/>
            <person name="Henrissat B."/>
            <person name="Schoch C.L."/>
            <person name="Horwitz B.A."/>
            <person name="Barry K.W."/>
            <person name="Condon B.J."/>
            <person name="Copeland A.C."/>
            <person name="Dhillon B."/>
            <person name="Glaser F."/>
            <person name="Hesse C.N."/>
            <person name="Kosti I."/>
            <person name="LaButti K."/>
            <person name="Lindquist E.A."/>
            <person name="Lucas S."/>
            <person name="Salamov A.A."/>
            <person name="Bradshaw R.E."/>
            <person name="Ciuffetti L."/>
            <person name="Hamelin R.C."/>
            <person name="Kema G.H.J."/>
            <person name="Lawrence C."/>
            <person name="Scott J.A."/>
            <person name="Spatafora J.W."/>
            <person name="Turgeon B.G."/>
            <person name="de Wit P.J.G.M."/>
            <person name="Zhong S."/>
            <person name="Goodwin S.B."/>
            <person name="Grigoriev I.V."/>
        </authorList>
    </citation>
    <scope>NUCLEOTIDE SEQUENCE [LARGE SCALE GENOMIC DNA]</scope>
    <source>
        <strain evidence="2">NZE10 / CBS 128990</strain>
    </source>
</reference>
<dbReference type="HOGENOM" id="CLU_1532515_0_0_1"/>
<dbReference type="Proteomes" id="UP000016933">
    <property type="component" value="Unassembled WGS sequence"/>
</dbReference>
<dbReference type="InterPro" id="IPR001646">
    <property type="entry name" value="5peptide_repeat"/>
</dbReference>
<reference evidence="2" key="1">
    <citation type="journal article" date="2012" name="PLoS Genet.">
        <title>The genomes of the fungal plant pathogens Cladosporium fulvum and Dothistroma septosporum reveal adaptation to different hosts and lifestyles but also signatures of common ancestry.</title>
        <authorList>
            <person name="de Wit P.J.G.M."/>
            <person name="van der Burgt A."/>
            <person name="Oekmen B."/>
            <person name="Stergiopoulos I."/>
            <person name="Abd-Elsalam K.A."/>
            <person name="Aerts A.L."/>
            <person name="Bahkali A.H."/>
            <person name="Beenen H.G."/>
            <person name="Chettri P."/>
            <person name="Cox M.P."/>
            <person name="Datema E."/>
            <person name="de Vries R.P."/>
            <person name="Dhillon B."/>
            <person name="Ganley A.R."/>
            <person name="Griffiths S.A."/>
            <person name="Guo Y."/>
            <person name="Hamelin R.C."/>
            <person name="Henrissat B."/>
            <person name="Kabir M.S."/>
            <person name="Jashni M.K."/>
            <person name="Kema G."/>
            <person name="Klaubauf S."/>
            <person name="Lapidus A."/>
            <person name="Levasseur A."/>
            <person name="Lindquist E."/>
            <person name="Mehrabi R."/>
            <person name="Ohm R.A."/>
            <person name="Owen T.J."/>
            <person name="Salamov A."/>
            <person name="Schwelm A."/>
            <person name="Schijlen E."/>
            <person name="Sun H."/>
            <person name="van den Burg H.A."/>
            <person name="van Ham R.C.H.J."/>
            <person name="Zhang S."/>
            <person name="Goodwin S.B."/>
            <person name="Grigoriev I.V."/>
            <person name="Collemare J."/>
            <person name="Bradshaw R.E."/>
        </authorList>
    </citation>
    <scope>NUCLEOTIDE SEQUENCE [LARGE SCALE GENOMIC DNA]</scope>
    <source>
        <strain evidence="2">NZE10 / CBS 128990</strain>
    </source>
</reference>